<feature type="region of interest" description="Disordered" evidence="1">
    <location>
        <begin position="121"/>
        <end position="142"/>
    </location>
</feature>
<name>A0A3R6ZVJ8_9STRA</name>
<reference evidence="2 3" key="1">
    <citation type="submission" date="2018-08" db="EMBL/GenBank/DDBJ databases">
        <title>Aphanomyces genome sequencing and annotation.</title>
        <authorList>
            <person name="Minardi D."/>
            <person name="Oidtmann B."/>
            <person name="Van Der Giezen M."/>
            <person name="Studholme D.J."/>
        </authorList>
    </citation>
    <scope>NUCLEOTIDE SEQUENCE [LARGE SCALE GENOMIC DNA]</scope>
    <source>
        <strain evidence="2 3">NJM0002</strain>
    </source>
</reference>
<dbReference type="AlphaFoldDB" id="A0A3R6ZVJ8"/>
<feature type="compositionally biased region" description="Basic and acidic residues" evidence="1">
    <location>
        <begin position="167"/>
        <end position="177"/>
    </location>
</feature>
<dbReference type="EMBL" id="QUSY01000061">
    <property type="protein sequence ID" value="RHY33735.1"/>
    <property type="molecule type" value="Genomic_DNA"/>
</dbReference>
<keyword evidence="3" id="KW-1185">Reference proteome</keyword>
<evidence type="ECO:0000313" key="3">
    <source>
        <dbReference type="Proteomes" id="UP000285060"/>
    </source>
</evidence>
<comment type="caution">
    <text evidence="2">The sequence shown here is derived from an EMBL/GenBank/DDBJ whole genome shotgun (WGS) entry which is preliminary data.</text>
</comment>
<organism evidence="2 3">
    <name type="scientific">Aphanomyces invadans</name>
    <dbReference type="NCBI Taxonomy" id="157072"/>
    <lineage>
        <taxon>Eukaryota</taxon>
        <taxon>Sar</taxon>
        <taxon>Stramenopiles</taxon>
        <taxon>Oomycota</taxon>
        <taxon>Saprolegniomycetes</taxon>
        <taxon>Saprolegniales</taxon>
        <taxon>Verrucalvaceae</taxon>
        <taxon>Aphanomyces</taxon>
    </lineage>
</organism>
<evidence type="ECO:0000256" key="1">
    <source>
        <dbReference type="SAM" id="MobiDB-lite"/>
    </source>
</evidence>
<feature type="region of interest" description="Disordered" evidence="1">
    <location>
        <begin position="1"/>
        <end position="59"/>
    </location>
</feature>
<dbReference type="Proteomes" id="UP000285060">
    <property type="component" value="Unassembled WGS sequence"/>
</dbReference>
<accession>A0A3R6ZVJ8</accession>
<evidence type="ECO:0000313" key="2">
    <source>
        <dbReference type="EMBL" id="RHY33735.1"/>
    </source>
</evidence>
<feature type="compositionally biased region" description="Polar residues" evidence="1">
    <location>
        <begin position="128"/>
        <end position="139"/>
    </location>
</feature>
<feature type="compositionally biased region" description="Basic and acidic residues" evidence="1">
    <location>
        <begin position="76"/>
        <end position="86"/>
    </location>
</feature>
<gene>
    <name evidence="2" type="ORF">DYB32_001451</name>
</gene>
<feature type="region of interest" description="Disordered" evidence="1">
    <location>
        <begin position="74"/>
        <end position="106"/>
    </location>
</feature>
<protein>
    <submittedName>
        <fullName evidence="2">Uncharacterized protein</fullName>
    </submittedName>
</protein>
<proteinExistence type="predicted"/>
<sequence length="326" mass="35551">MSLLTSWKEAMSRATGSGGDSDSNDDTQQDGVRTGAFPGEENDENEQLDVGASTIPAPQGGAVNIFFRRLSSLGKPTKDKIEDDTNGRPQDSPSPPSNRRRWSLRKFTDDSFKAIRMTKDDEAVATGTDGSQQPSPTNSSHRHLWSLLPKLTESLNNAKLEGVATPDDNHQDSHDAPKGTPRSAKTSPVNADPPVIVVDKRCIRDIQSEAQRVCSVISGDVKRHLKILRSIDPTNPVLADIKAAIAEANVWLAECIAPTDGSEDDRLKLAKITQQFHAERCLLHSNTMARNEINRLSDLATKNAVAARRDHPVGDAAPTLHRTRSF</sequence>
<feature type="region of interest" description="Disordered" evidence="1">
    <location>
        <begin position="162"/>
        <end position="191"/>
    </location>
</feature>
<dbReference type="VEuPathDB" id="FungiDB:H310_00759"/>